<dbReference type="AlphaFoldDB" id="A0A8H5MTY7"/>
<keyword evidence="2" id="KW-1185">Reference proteome</keyword>
<reference evidence="1 2" key="1">
    <citation type="submission" date="2020-05" db="EMBL/GenBank/DDBJ databases">
        <title>Identification and distribution of gene clusters putatively required for synthesis of sphingolipid metabolism inhibitors in phylogenetically diverse species of the filamentous fungus Fusarium.</title>
        <authorList>
            <person name="Kim H.-S."/>
            <person name="Busman M."/>
            <person name="Brown D.W."/>
            <person name="Divon H."/>
            <person name="Uhlig S."/>
            <person name="Proctor R.H."/>
        </authorList>
    </citation>
    <scope>NUCLEOTIDE SEQUENCE [LARGE SCALE GENOMIC DNA]</scope>
    <source>
        <strain evidence="1 2">NRRL 25196</strain>
    </source>
</reference>
<accession>A0A8H5MTY7</accession>
<evidence type="ECO:0000313" key="1">
    <source>
        <dbReference type="EMBL" id="KAF5540637.1"/>
    </source>
</evidence>
<comment type="caution">
    <text evidence="1">The sequence shown here is derived from an EMBL/GenBank/DDBJ whole genome shotgun (WGS) entry which is preliminary data.</text>
</comment>
<dbReference type="Proteomes" id="UP000574317">
    <property type="component" value="Unassembled WGS sequence"/>
</dbReference>
<gene>
    <name evidence="1" type="ORF">FNAPI_10457</name>
</gene>
<protein>
    <submittedName>
        <fullName evidence="1">Uncharacterized protein</fullName>
    </submittedName>
</protein>
<evidence type="ECO:0000313" key="2">
    <source>
        <dbReference type="Proteomes" id="UP000574317"/>
    </source>
</evidence>
<sequence>MAYVTPSAAFQGALHFHFTNSSSHDRLAYPVSHTGISYNPVYIDWDFLMLQEVDDAEPGDMERSKEPRATPLIAGVIALLKLYLCAAPLGLDKLPGNPRYGPFSACASSETSNGADTQRLSIEQGLDIVHTVGDVIHQLPEEFRMFDQDGNPNKVPLSFAISRAKVHMTSLFIQSIILATLSANNPSVQQGNRTGSSTGSDDALLSKESQNAHHQLLNLRKDIAQQCFHIITVTPVSALKANGIAVVSKLREITATLLSYKADSSCPADEEKQVQSCLKRLISTLVEIDSVKIIPEE</sequence>
<dbReference type="EMBL" id="JAAOAO010000461">
    <property type="protein sequence ID" value="KAF5540637.1"/>
    <property type="molecule type" value="Genomic_DNA"/>
</dbReference>
<proteinExistence type="predicted"/>
<organism evidence="1 2">
    <name type="scientific">Fusarium napiforme</name>
    <dbReference type="NCBI Taxonomy" id="42672"/>
    <lineage>
        <taxon>Eukaryota</taxon>
        <taxon>Fungi</taxon>
        <taxon>Dikarya</taxon>
        <taxon>Ascomycota</taxon>
        <taxon>Pezizomycotina</taxon>
        <taxon>Sordariomycetes</taxon>
        <taxon>Hypocreomycetidae</taxon>
        <taxon>Hypocreales</taxon>
        <taxon>Nectriaceae</taxon>
        <taxon>Fusarium</taxon>
        <taxon>Fusarium fujikuroi species complex</taxon>
    </lineage>
</organism>
<name>A0A8H5MTY7_9HYPO</name>